<protein>
    <submittedName>
        <fullName evidence="3">Uncharacterized protein</fullName>
    </submittedName>
</protein>
<proteinExistence type="predicted"/>
<feature type="region of interest" description="Disordered" evidence="2">
    <location>
        <begin position="67"/>
        <end position="90"/>
    </location>
</feature>
<reference evidence="3" key="1">
    <citation type="submission" date="2018-02" db="EMBL/GenBank/DDBJ databases">
        <authorList>
            <person name="Cohen D.B."/>
            <person name="Kent A.D."/>
        </authorList>
    </citation>
    <scope>NUCLEOTIDE SEQUENCE</scope>
</reference>
<keyword evidence="1" id="KW-0175">Coiled coil</keyword>
<evidence type="ECO:0000256" key="1">
    <source>
        <dbReference type="SAM" id="Coils"/>
    </source>
</evidence>
<organism evidence="3">
    <name type="scientific">Fagus sylvatica</name>
    <name type="common">Beechnut</name>
    <dbReference type="NCBI Taxonomy" id="28930"/>
    <lineage>
        <taxon>Eukaryota</taxon>
        <taxon>Viridiplantae</taxon>
        <taxon>Streptophyta</taxon>
        <taxon>Embryophyta</taxon>
        <taxon>Tracheophyta</taxon>
        <taxon>Spermatophyta</taxon>
        <taxon>Magnoliopsida</taxon>
        <taxon>eudicotyledons</taxon>
        <taxon>Gunneridae</taxon>
        <taxon>Pentapetalae</taxon>
        <taxon>rosids</taxon>
        <taxon>fabids</taxon>
        <taxon>Fagales</taxon>
        <taxon>Fagaceae</taxon>
        <taxon>Fagus</taxon>
    </lineage>
</organism>
<dbReference type="AlphaFoldDB" id="A0A2N9I2V1"/>
<dbReference type="EMBL" id="OIVN01005001">
    <property type="protein sequence ID" value="SPD20367.1"/>
    <property type="molecule type" value="Genomic_DNA"/>
</dbReference>
<sequence length="381" mass="41067">MGKKKNEESGGKLSRYVNIPEAMAMFRHLYEVPNNVGLRYTHWFDALNPATGDLLIPVVAIVEGGRSKKKAPQKFDKNQQPAPDVTASDMSGINLRNLLPNRAQEGISKNVPSSSQPAQRKRSRVESSVGPSRLAPITPPSPLALEAPGADHQFTHLGNVVHFGMLLRSGIQTQGDGSVPQWAPYMEYRGGSVVMEADCILPVDNGRSAAVASTLSQAGVQASLELEDCFRADKEHLSHTNSLATRYQDARKKAAEAKKLVEAADIKRVEAEESLQAALESLTRAEERIRALESEFKQAKREAYENGSKEAQDEIGLQLPGVCNEWFSILPSPQVGTNVVDLEDAEVNFAQVAKPASAGQLPGAPIIAPEGGSMALGDADL</sequence>
<evidence type="ECO:0000313" key="3">
    <source>
        <dbReference type="EMBL" id="SPD20367.1"/>
    </source>
</evidence>
<feature type="coiled-coil region" evidence="1">
    <location>
        <begin position="247"/>
        <end position="302"/>
    </location>
</feature>
<accession>A0A2N9I2V1</accession>
<evidence type="ECO:0000256" key="2">
    <source>
        <dbReference type="SAM" id="MobiDB-lite"/>
    </source>
</evidence>
<name>A0A2N9I2V1_FAGSY</name>
<feature type="region of interest" description="Disordered" evidence="2">
    <location>
        <begin position="102"/>
        <end position="141"/>
    </location>
</feature>
<gene>
    <name evidence="3" type="ORF">FSB_LOCUS48249</name>
</gene>